<accession>A0A0L9TWX1</accession>
<evidence type="ECO:0008006" key="3">
    <source>
        <dbReference type="Google" id="ProtNLM"/>
    </source>
</evidence>
<dbReference type="AlphaFoldDB" id="A0A0L9TWX1"/>
<evidence type="ECO:0000313" key="2">
    <source>
        <dbReference type="Proteomes" id="UP000053144"/>
    </source>
</evidence>
<evidence type="ECO:0000313" key="1">
    <source>
        <dbReference type="EMBL" id="KOM34986.1"/>
    </source>
</evidence>
<dbReference type="Proteomes" id="UP000053144">
    <property type="component" value="Chromosome 2"/>
</dbReference>
<dbReference type="Gramene" id="KOM34986">
    <property type="protein sequence ID" value="KOM34986"/>
    <property type="gene ID" value="LR48_Vigan02g113600"/>
</dbReference>
<organism evidence="1 2">
    <name type="scientific">Phaseolus angularis</name>
    <name type="common">Azuki bean</name>
    <name type="synonym">Vigna angularis</name>
    <dbReference type="NCBI Taxonomy" id="3914"/>
    <lineage>
        <taxon>Eukaryota</taxon>
        <taxon>Viridiplantae</taxon>
        <taxon>Streptophyta</taxon>
        <taxon>Embryophyta</taxon>
        <taxon>Tracheophyta</taxon>
        <taxon>Spermatophyta</taxon>
        <taxon>Magnoliopsida</taxon>
        <taxon>eudicotyledons</taxon>
        <taxon>Gunneridae</taxon>
        <taxon>Pentapetalae</taxon>
        <taxon>rosids</taxon>
        <taxon>fabids</taxon>
        <taxon>Fabales</taxon>
        <taxon>Fabaceae</taxon>
        <taxon>Papilionoideae</taxon>
        <taxon>50 kb inversion clade</taxon>
        <taxon>NPAAA clade</taxon>
        <taxon>indigoferoid/millettioid clade</taxon>
        <taxon>Phaseoleae</taxon>
        <taxon>Vigna</taxon>
    </lineage>
</organism>
<reference evidence="2" key="1">
    <citation type="journal article" date="2015" name="Proc. Natl. Acad. Sci. U.S.A.">
        <title>Genome sequencing of adzuki bean (Vigna angularis) provides insight into high starch and low fat accumulation and domestication.</title>
        <authorList>
            <person name="Yang K."/>
            <person name="Tian Z."/>
            <person name="Chen C."/>
            <person name="Luo L."/>
            <person name="Zhao B."/>
            <person name="Wang Z."/>
            <person name="Yu L."/>
            <person name="Li Y."/>
            <person name="Sun Y."/>
            <person name="Li W."/>
            <person name="Chen Y."/>
            <person name="Li Y."/>
            <person name="Zhang Y."/>
            <person name="Ai D."/>
            <person name="Zhao J."/>
            <person name="Shang C."/>
            <person name="Ma Y."/>
            <person name="Wu B."/>
            <person name="Wang M."/>
            <person name="Gao L."/>
            <person name="Sun D."/>
            <person name="Zhang P."/>
            <person name="Guo F."/>
            <person name="Wang W."/>
            <person name="Li Y."/>
            <person name="Wang J."/>
            <person name="Varshney R.K."/>
            <person name="Wang J."/>
            <person name="Ling H.Q."/>
            <person name="Wan P."/>
        </authorList>
    </citation>
    <scope>NUCLEOTIDE SEQUENCE</scope>
    <source>
        <strain evidence="2">cv. Jingnong 6</strain>
    </source>
</reference>
<sequence length="166" mass="19409">MFEVVCGGRLLSVVHMRDWILLYLEENQRSHYLHKQDVEELASGREKINITLVQLWMIYMFGVADNMGLNDVYGFIDPHMTHEENKFDDIQAYITNCFAMGKELYFISYILGSLTTHMMMSGRSTAKAKMLAWLTLKCNRQSGSYECGYYIMYWMRTTIRAHVTNG</sequence>
<name>A0A0L9TWX1_PHAAN</name>
<gene>
    <name evidence="1" type="ORF">LR48_Vigan02g113600</name>
</gene>
<dbReference type="EMBL" id="CM003372">
    <property type="protein sequence ID" value="KOM34986.1"/>
    <property type="molecule type" value="Genomic_DNA"/>
</dbReference>
<proteinExistence type="predicted"/>
<protein>
    <recommendedName>
        <fullName evidence="3">Ubiquitin-like protease family profile domain-containing protein</fullName>
    </recommendedName>
</protein>